<dbReference type="InterPro" id="IPR034182">
    <property type="entry name" value="Kexin/furin"/>
</dbReference>
<evidence type="ECO:0000256" key="10">
    <source>
        <dbReference type="ARBA" id="ARBA00023180"/>
    </source>
</evidence>
<keyword evidence="8" id="KW-0865">Zymogen</keyword>
<dbReference type="Pfam" id="PF01483">
    <property type="entry name" value="P_proprotein"/>
    <property type="match status" value="1"/>
</dbReference>
<dbReference type="InterPro" id="IPR036852">
    <property type="entry name" value="Peptidase_S8/S53_dom_sf"/>
</dbReference>
<evidence type="ECO:0000256" key="9">
    <source>
        <dbReference type="ARBA" id="ARBA00023157"/>
    </source>
</evidence>
<dbReference type="InterPro" id="IPR023827">
    <property type="entry name" value="Peptidase_S8_Asp-AS"/>
</dbReference>
<dbReference type="Pfam" id="PF00082">
    <property type="entry name" value="Peptidase_S8"/>
    <property type="match status" value="1"/>
</dbReference>
<dbReference type="Gene3D" id="3.40.50.200">
    <property type="entry name" value="Peptidase S8/S53 domain"/>
    <property type="match status" value="1"/>
</dbReference>
<dbReference type="PANTHER" id="PTHR42884">
    <property type="entry name" value="PROPROTEIN CONVERTASE SUBTILISIN/KEXIN-RELATED"/>
    <property type="match status" value="1"/>
</dbReference>
<keyword evidence="10" id="KW-0325">Glycoprotein</keyword>
<evidence type="ECO:0000256" key="5">
    <source>
        <dbReference type="ARBA" id="ARBA00022801"/>
    </source>
</evidence>
<feature type="domain" description="P/Homo B" evidence="14">
    <location>
        <begin position="464"/>
        <end position="601"/>
    </location>
</feature>
<dbReference type="PANTHER" id="PTHR42884:SF33">
    <property type="entry name" value="ENDOPROTEASE AEX-5"/>
    <property type="match status" value="1"/>
</dbReference>
<reference evidence="15" key="1">
    <citation type="submission" date="2023-07" db="EMBL/GenBank/DDBJ databases">
        <authorList>
            <consortium name="CYATHOMIX"/>
        </authorList>
    </citation>
    <scope>NUCLEOTIDE SEQUENCE</scope>
    <source>
        <strain evidence="15">N/A</strain>
    </source>
</reference>
<dbReference type="Proteomes" id="UP001176961">
    <property type="component" value="Unassembled WGS sequence"/>
</dbReference>
<evidence type="ECO:0000256" key="4">
    <source>
        <dbReference type="ARBA" id="ARBA00022729"/>
    </source>
</evidence>
<dbReference type="SUPFAM" id="SSF52743">
    <property type="entry name" value="Subtilisin-like"/>
    <property type="match status" value="1"/>
</dbReference>
<dbReference type="InterPro" id="IPR015500">
    <property type="entry name" value="Peptidase_S8_subtilisin-rel"/>
</dbReference>
<dbReference type="GO" id="GO:0004252">
    <property type="term" value="F:serine-type endopeptidase activity"/>
    <property type="evidence" value="ECO:0007669"/>
    <property type="project" value="UniProtKB-UniRule"/>
</dbReference>
<dbReference type="GO" id="GO:0016485">
    <property type="term" value="P:protein processing"/>
    <property type="evidence" value="ECO:0007669"/>
    <property type="project" value="TreeGrafter"/>
</dbReference>
<keyword evidence="16" id="KW-1185">Reference proteome</keyword>
<name>A0AA36GLM5_CYLNA</name>
<feature type="active site" description="Charge relay system" evidence="11 12">
    <location>
        <position position="385"/>
    </location>
</feature>
<keyword evidence="5 12" id="KW-0378">Hydrolase</keyword>
<dbReference type="Gene3D" id="2.60.120.260">
    <property type="entry name" value="Galactose-binding domain-like"/>
    <property type="match status" value="1"/>
</dbReference>
<dbReference type="PRINTS" id="PR00723">
    <property type="entry name" value="SUBTILISIN"/>
</dbReference>
<dbReference type="CDD" id="cd04059">
    <property type="entry name" value="Peptidases_S8_Protein_convertases_Kexins_Furin-like"/>
    <property type="match status" value="1"/>
</dbReference>
<dbReference type="PROSITE" id="PS51892">
    <property type="entry name" value="SUBTILASE"/>
    <property type="match status" value="1"/>
</dbReference>
<comment type="similarity">
    <text evidence="1">Belongs to the peptidase S8 family. Furin subfamily.</text>
</comment>
<feature type="signal peptide" evidence="13">
    <location>
        <begin position="1"/>
        <end position="18"/>
    </location>
</feature>
<keyword evidence="9" id="KW-1015">Disulfide bond</keyword>
<evidence type="ECO:0000256" key="8">
    <source>
        <dbReference type="ARBA" id="ARBA00023145"/>
    </source>
</evidence>
<keyword evidence="3" id="KW-0165">Cleavage on pair of basic residues</keyword>
<accession>A0AA36GLM5</accession>
<feature type="active site" description="Charge relay system" evidence="11 12">
    <location>
        <position position="212"/>
    </location>
</feature>
<evidence type="ECO:0000256" key="12">
    <source>
        <dbReference type="PROSITE-ProRule" id="PRU01240"/>
    </source>
</evidence>
<dbReference type="InterPro" id="IPR022398">
    <property type="entry name" value="Peptidase_S8_His-AS"/>
</dbReference>
<evidence type="ECO:0000256" key="3">
    <source>
        <dbReference type="ARBA" id="ARBA00022685"/>
    </source>
</evidence>
<evidence type="ECO:0000313" key="15">
    <source>
        <dbReference type="EMBL" id="CAJ0594343.1"/>
    </source>
</evidence>
<dbReference type="InterPro" id="IPR038466">
    <property type="entry name" value="S8_pro-domain_sf"/>
</dbReference>
<keyword evidence="7" id="KW-0106">Calcium</keyword>
<dbReference type="PROSITE" id="PS51829">
    <property type="entry name" value="P_HOMO_B"/>
    <property type="match status" value="1"/>
</dbReference>
<evidence type="ECO:0000256" key="11">
    <source>
        <dbReference type="PIRSR" id="PIRSR615500-1"/>
    </source>
</evidence>
<evidence type="ECO:0000256" key="7">
    <source>
        <dbReference type="ARBA" id="ARBA00022837"/>
    </source>
</evidence>
<dbReference type="SUPFAM" id="SSF49785">
    <property type="entry name" value="Galactose-binding domain-like"/>
    <property type="match status" value="1"/>
</dbReference>
<feature type="active site" description="Charge relay system" evidence="11 12">
    <location>
        <position position="173"/>
    </location>
</feature>
<dbReference type="PROSITE" id="PS00136">
    <property type="entry name" value="SUBTILASE_ASP"/>
    <property type="match status" value="1"/>
</dbReference>
<organism evidence="15 16">
    <name type="scientific">Cylicocyclus nassatus</name>
    <name type="common">Nematode worm</name>
    <dbReference type="NCBI Taxonomy" id="53992"/>
    <lineage>
        <taxon>Eukaryota</taxon>
        <taxon>Metazoa</taxon>
        <taxon>Ecdysozoa</taxon>
        <taxon>Nematoda</taxon>
        <taxon>Chromadorea</taxon>
        <taxon>Rhabditida</taxon>
        <taxon>Rhabditina</taxon>
        <taxon>Rhabditomorpha</taxon>
        <taxon>Strongyloidea</taxon>
        <taxon>Strongylidae</taxon>
        <taxon>Cylicocyclus</taxon>
    </lineage>
</organism>
<protein>
    <recommendedName>
        <fullName evidence="14">P/Homo B domain-containing protein</fullName>
    </recommendedName>
</protein>
<evidence type="ECO:0000313" key="16">
    <source>
        <dbReference type="Proteomes" id="UP001176961"/>
    </source>
</evidence>
<dbReference type="GO" id="GO:0005802">
    <property type="term" value="C:trans-Golgi network"/>
    <property type="evidence" value="ECO:0007669"/>
    <property type="project" value="TreeGrafter"/>
</dbReference>
<dbReference type="PROSITE" id="PS00137">
    <property type="entry name" value="SUBTILASE_HIS"/>
    <property type="match status" value="1"/>
</dbReference>
<dbReference type="Gene3D" id="3.30.70.850">
    <property type="entry name" value="Peptidase S8, pro-domain"/>
    <property type="match status" value="1"/>
</dbReference>
<keyword evidence="4 13" id="KW-0732">Signal</keyword>
<dbReference type="FunFam" id="2.60.120.260:FF:000006">
    <property type="entry name" value="Proprotein convertase subtilisin/kexin type 5"/>
    <property type="match status" value="1"/>
</dbReference>
<evidence type="ECO:0000256" key="6">
    <source>
        <dbReference type="ARBA" id="ARBA00022825"/>
    </source>
</evidence>
<proteinExistence type="inferred from homology"/>
<dbReference type="GO" id="GO:0000139">
    <property type="term" value="C:Golgi membrane"/>
    <property type="evidence" value="ECO:0007669"/>
    <property type="project" value="TreeGrafter"/>
</dbReference>
<evidence type="ECO:0000256" key="13">
    <source>
        <dbReference type="SAM" id="SignalP"/>
    </source>
</evidence>
<dbReference type="InterPro" id="IPR008979">
    <property type="entry name" value="Galactose-bd-like_sf"/>
</dbReference>
<comment type="caution">
    <text evidence="15">The sequence shown here is derived from an EMBL/GenBank/DDBJ whole genome shotgun (WGS) entry which is preliminary data.</text>
</comment>
<evidence type="ECO:0000256" key="1">
    <source>
        <dbReference type="ARBA" id="ARBA00005325"/>
    </source>
</evidence>
<evidence type="ECO:0000256" key="2">
    <source>
        <dbReference type="ARBA" id="ARBA00022670"/>
    </source>
</evidence>
<dbReference type="EMBL" id="CATQJL010000112">
    <property type="protein sequence ID" value="CAJ0594343.1"/>
    <property type="molecule type" value="Genomic_DNA"/>
</dbReference>
<feature type="chain" id="PRO_5041293780" description="P/Homo B domain-containing protein" evidence="13">
    <location>
        <begin position="19"/>
        <end position="613"/>
    </location>
</feature>
<dbReference type="FunFam" id="3.40.50.200:FF:000021">
    <property type="entry name" value="Proprotein convertase subtilisin/kexin type 5a"/>
    <property type="match status" value="1"/>
</dbReference>
<dbReference type="Pfam" id="PF16470">
    <property type="entry name" value="S8_pro-domain"/>
    <property type="match status" value="1"/>
</dbReference>
<evidence type="ECO:0000259" key="14">
    <source>
        <dbReference type="PROSITE" id="PS51829"/>
    </source>
</evidence>
<dbReference type="InterPro" id="IPR000209">
    <property type="entry name" value="Peptidase_S8/S53_dom"/>
</dbReference>
<dbReference type="InterPro" id="IPR032815">
    <property type="entry name" value="S8_pro-domain"/>
</dbReference>
<keyword evidence="2 12" id="KW-0645">Protease</keyword>
<keyword evidence="6 12" id="KW-0720">Serine protease</keyword>
<dbReference type="InterPro" id="IPR002884">
    <property type="entry name" value="P_dom"/>
</dbReference>
<gene>
    <name evidence="15" type="ORF">CYNAS_LOCUS6326</name>
</gene>
<dbReference type="AlphaFoldDB" id="A0AA36GLM5"/>
<sequence length="613" mass="66853">MSLQLLAFCLLCVPLLYSLEYDAHLSKIIAYLIKNEAASDSGFGSFIQNGETENEGRFAIEIDANYFDNVRNLAEKAGFEIEKKLQSFNNIYIAKHRNRRKRDTEEVIGELLESKAVKWVEPLVPKFRDKRIFFADPHYTDQLQSWSTLPNMSITEAWADGLTGEGVNVAVLDDGVDYQHDDLSQAVDLGISYSFVDTESDVLPKLGSDQTHGTRCAGIIAMTANNSKCGVGVAFKAKVAALKVLDESQFLNDAIEGDSLAFKNDQIDIYSVSWGPKDDGCSAEKPGPLAQKALEYGTMHGRRGLGSIYVWASGNGGRNDDDCAMDGYASNLHTITLGVASSSGSPPWYAEGCSAVMAAVTEGRTTEGMLTTDVGNKCVHFSGSSAAAPLGAGILALALQANPLLTQRDIQHLIVRTSERENLVKSSPDQWVINGAGLPFSRYLGYGVLNAQKLARAATKWKRVGPLSSCAKELVVSNGTFYPGFPLVLDLPFYGCKGTSVEVNWLERLQIDITIEHPRRGLISLFLTSPSGTTVQLLHPRKNDDSSEGLREWPFVSVAHWGENPEGTWKLKVMAESHKKDVKAVGVLKSVRLAAHGTTEDPLKDNGFILSLH</sequence>